<evidence type="ECO:0000313" key="11">
    <source>
        <dbReference type="Proteomes" id="UP001161757"/>
    </source>
</evidence>
<dbReference type="Pfam" id="PF00083">
    <property type="entry name" value="Sugar_tr"/>
    <property type="match status" value="1"/>
</dbReference>
<dbReference type="AlphaFoldDB" id="A0AAN6F023"/>
<gene>
    <name evidence="10" type="ORF">HRR80_001130</name>
</gene>
<evidence type="ECO:0000259" key="9">
    <source>
        <dbReference type="PROSITE" id="PS50850"/>
    </source>
</evidence>
<comment type="caution">
    <text evidence="10">The sequence shown here is derived from an EMBL/GenBank/DDBJ whole genome shotgun (WGS) entry which is preliminary data.</text>
</comment>
<comment type="similarity">
    <text evidence="2 7">Belongs to the major facilitator superfamily. Sugar transporter (TC 2.A.1.1) family.</text>
</comment>
<keyword evidence="4 8" id="KW-0812">Transmembrane</keyword>
<dbReference type="GO" id="GO:0005351">
    <property type="term" value="F:carbohydrate:proton symporter activity"/>
    <property type="evidence" value="ECO:0007669"/>
    <property type="project" value="TreeGrafter"/>
</dbReference>
<dbReference type="InterPro" id="IPR050360">
    <property type="entry name" value="MFS_Sugar_Transporters"/>
</dbReference>
<dbReference type="PROSITE" id="PS00216">
    <property type="entry name" value="SUGAR_TRANSPORT_1"/>
    <property type="match status" value="2"/>
</dbReference>
<feature type="transmembrane region" description="Helical" evidence="8">
    <location>
        <begin position="367"/>
        <end position="389"/>
    </location>
</feature>
<dbReference type="PROSITE" id="PS50850">
    <property type="entry name" value="MFS"/>
    <property type="match status" value="1"/>
</dbReference>
<keyword evidence="5 8" id="KW-1133">Transmembrane helix</keyword>
<keyword evidence="6 8" id="KW-0472">Membrane</keyword>
<organism evidence="10 11">
    <name type="scientific">Exophiala dermatitidis</name>
    <name type="common">Black yeast-like fungus</name>
    <name type="synonym">Wangiella dermatitidis</name>
    <dbReference type="NCBI Taxonomy" id="5970"/>
    <lineage>
        <taxon>Eukaryota</taxon>
        <taxon>Fungi</taxon>
        <taxon>Dikarya</taxon>
        <taxon>Ascomycota</taxon>
        <taxon>Pezizomycotina</taxon>
        <taxon>Eurotiomycetes</taxon>
        <taxon>Chaetothyriomycetidae</taxon>
        <taxon>Chaetothyriales</taxon>
        <taxon>Herpotrichiellaceae</taxon>
        <taxon>Exophiala</taxon>
    </lineage>
</organism>
<protein>
    <recommendedName>
        <fullName evidence="9">Major facilitator superfamily (MFS) profile domain-containing protein</fullName>
    </recommendedName>
</protein>
<evidence type="ECO:0000256" key="3">
    <source>
        <dbReference type="ARBA" id="ARBA00022448"/>
    </source>
</evidence>
<evidence type="ECO:0000256" key="8">
    <source>
        <dbReference type="SAM" id="Phobius"/>
    </source>
</evidence>
<dbReference type="NCBIfam" id="TIGR00879">
    <property type="entry name" value="SP"/>
    <property type="match status" value="1"/>
</dbReference>
<evidence type="ECO:0000256" key="4">
    <source>
        <dbReference type="ARBA" id="ARBA00022692"/>
    </source>
</evidence>
<dbReference type="InterPro" id="IPR020846">
    <property type="entry name" value="MFS_dom"/>
</dbReference>
<feature type="transmembrane region" description="Helical" evidence="8">
    <location>
        <begin position="409"/>
        <end position="428"/>
    </location>
</feature>
<dbReference type="InterPro" id="IPR005828">
    <property type="entry name" value="MFS_sugar_transport-like"/>
</dbReference>
<accession>A0AAN6F023</accession>
<dbReference type="SUPFAM" id="SSF103473">
    <property type="entry name" value="MFS general substrate transporter"/>
    <property type="match status" value="1"/>
</dbReference>
<feature type="transmembrane region" description="Helical" evidence="8">
    <location>
        <begin position="469"/>
        <end position="492"/>
    </location>
</feature>
<dbReference type="Proteomes" id="UP001161757">
    <property type="component" value="Unassembled WGS sequence"/>
</dbReference>
<dbReference type="InterPro" id="IPR005829">
    <property type="entry name" value="Sugar_transporter_CS"/>
</dbReference>
<keyword evidence="3 7" id="KW-0813">Transport</keyword>
<feature type="transmembrane region" description="Helical" evidence="8">
    <location>
        <begin position="534"/>
        <end position="554"/>
    </location>
</feature>
<feature type="transmembrane region" description="Helical" evidence="8">
    <location>
        <begin position="156"/>
        <end position="174"/>
    </location>
</feature>
<name>A0AAN6F023_EXODE</name>
<dbReference type="PANTHER" id="PTHR48022:SF64">
    <property type="entry name" value="MAJOR FACILITATOR SUPERFAMILY (MFS) PROFILE DOMAIN-CONTAINING PROTEIN"/>
    <property type="match status" value="1"/>
</dbReference>
<feature type="transmembrane region" description="Helical" evidence="8">
    <location>
        <begin position="115"/>
        <end position="136"/>
    </location>
</feature>
<evidence type="ECO:0000313" key="10">
    <source>
        <dbReference type="EMBL" id="KAJ8994413.1"/>
    </source>
</evidence>
<dbReference type="Gene3D" id="1.20.1250.20">
    <property type="entry name" value="MFS general substrate transporter like domains"/>
    <property type="match status" value="1"/>
</dbReference>
<evidence type="ECO:0000256" key="1">
    <source>
        <dbReference type="ARBA" id="ARBA00004141"/>
    </source>
</evidence>
<dbReference type="GO" id="GO:0016020">
    <property type="term" value="C:membrane"/>
    <property type="evidence" value="ECO:0007669"/>
    <property type="project" value="UniProtKB-SubCell"/>
</dbReference>
<dbReference type="EMBL" id="JAJGCB010000002">
    <property type="protein sequence ID" value="KAJ8994413.1"/>
    <property type="molecule type" value="Genomic_DNA"/>
</dbReference>
<feature type="transmembrane region" description="Helical" evidence="8">
    <location>
        <begin position="275"/>
        <end position="298"/>
    </location>
</feature>
<evidence type="ECO:0000256" key="7">
    <source>
        <dbReference type="RuleBase" id="RU003346"/>
    </source>
</evidence>
<feature type="domain" description="Major facilitator superfamily (MFS) profile" evidence="9">
    <location>
        <begin position="118"/>
        <end position="557"/>
    </location>
</feature>
<dbReference type="PANTHER" id="PTHR48022">
    <property type="entry name" value="PLASTIDIC GLUCOSE TRANSPORTER 4"/>
    <property type="match status" value="1"/>
</dbReference>
<dbReference type="InterPro" id="IPR036259">
    <property type="entry name" value="MFS_trans_sf"/>
</dbReference>
<feature type="transmembrane region" description="Helical" evidence="8">
    <location>
        <begin position="435"/>
        <end position="457"/>
    </location>
</feature>
<dbReference type="PRINTS" id="PR00171">
    <property type="entry name" value="SUGRTRNSPORT"/>
</dbReference>
<feature type="transmembrane region" description="Helical" evidence="8">
    <location>
        <begin position="504"/>
        <end position="522"/>
    </location>
</feature>
<comment type="subcellular location">
    <subcellularLocation>
        <location evidence="1">Membrane</location>
        <topology evidence="1">Multi-pass membrane protein</topology>
    </subcellularLocation>
</comment>
<evidence type="ECO:0000256" key="6">
    <source>
        <dbReference type="ARBA" id="ARBA00023136"/>
    </source>
</evidence>
<evidence type="ECO:0000256" key="2">
    <source>
        <dbReference type="ARBA" id="ARBA00010992"/>
    </source>
</evidence>
<sequence length="601" mass="66553">MRCMGGKAIFLIHIRTSSEVEHAHTVVYSFRLESSADNQHLPSRFSFLSSLILDQKFISIQMGQPETEAAVTGISRPQREEKDMHADNETQTHLDELGLGYPEVTWYKHAGLRRLYLMMPILFLGSTINGYDGSLLNGLQTMVPWQDYFGHPSGSTLGLFTAIQNIGSVGALFFSSYCADLFGRRIGVEIGLVILFVGTIIQVAGNVTRGMYIGGRFLVGFGSNISQGSAPLLIIELAHPQHRGTVTTMYNTLWYLGSIIAAWTVFGTIQYTTDAAWKIPVALQALMPVIQFVGIWLLPESPRWLCSKNREDEAFDILVKYHANGDRNDRFVQAEFAEIEQTIRLEKQNSNNDWAVFLRTRGNRKRLLLIALTSFFSQCSGNGLVSYYLHDILQSVGITTSHDQSVINGGLQIWSFLVAVGFSALLVDKFGRKKLFMIAGVGMLVTFSIWTGCSAVYAQTGNKGAGGAVIAMIFLFYGVAGFAWPGLTVAYCAEILPYNIRAKGLAIGFGLTASASVFNQYVNPIGLKHLEWKFYFVYIAILVIECLCIWFLFVETKGPSLEEIARLFDGDEAMVGGLETMDEEERMAVKSGKAAVHEEVA</sequence>
<feature type="transmembrane region" description="Helical" evidence="8">
    <location>
        <begin position="250"/>
        <end position="269"/>
    </location>
</feature>
<feature type="transmembrane region" description="Helical" evidence="8">
    <location>
        <begin position="217"/>
        <end position="238"/>
    </location>
</feature>
<reference evidence="10" key="1">
    <citation type="submission" date="2023-01" db="EMBL/GenBank/DDBJ databases">
        <title>Exophiala dermititidis isolated from Cystic Fibrosis Patient.</title>
        <authorList>
            <person name="Kurbessoian T."/>
            <person name="Crocker A."/>
            <person name="Murante D."/>
            <person name="Hogan D.A."/>
            <person name="Stajich J.E."/>
        </authorList>
    </citation>
    <scope>NUCLEOTIDE SEQUENCE</scope>
    <source>
        <strain evidence="10">Ex8</strain>
    </source>
</reference>
<proteinExistence type="inferred from homology"/>
<evidence type="ECO:0000256" key="5">
    <source>
        <dbReference type="ARBA" id="ARBA00022989"/>
    </source>
</evidence>
<dbReference type="FunFam" id="1.20.1250.20:FF:000117">
    <property type="entry name" value="MFS hexose transporter"/>
    <property type="match status" value="1"/>
</dbReference>
<feature type="transmembrane region" description="Helical" evidence="8">
    <location>
        <begin position="186"/>
        <end position="205"/>
    </location>
</feature>
<dbReference type="InterPro" id="IPR003663">
    <property type="entry name" value="Sugar/inositol_transpt"/>
</dbReference>